<gene>
    <name evidence="7" type="primary">nirC_1</name>
    <name evidence="7" type="ORF">TEMA_13770</name>
</gene>
<feature type="transmembrane region" description="Helical" evidence="6">
    <location>
        <begin position="154"/>
        <end position="174"/>
    </location>
</feature>
<comment type="similarity">
    <text evidence="5">Belongs to the FNT transporter (TC 1.A.16) family.</text>
</comment>
<feature type="transmembrane region" description="Helical" evidence="6">
    <location>
        <begin position="233"/>
        <end position="255"/>
    </location>
</feature>
<dbReference type="PROSITE" id="PS01005">
    <property type="entry name" value="FORMATE_NITRITE_TP_1"/>
    <property type="match status" value="1"/>
</dbReference>
<evidence type="ECO:0000256" key="3">
    <source>
        <dbReference type="ARBA" id="ARBA00022989"/>
    </source>
</evidence>
<keyword evidence="2 6" id="KW-0812">Transmembrane</keyword>
<keyword evidence="3 6" id="KW-1133">Transmembrane helix</keyword>
<dbReference type="Gene3D" id="1.20.1080.10">
    <property type="entry name" value="Glycerol uptake facilitator protein"/>
    <property type="match status" value="1"/>
</dbReference>
<keyword evidence="4 6" id="KW-0472">Membrane</keyword>
<dbReference type="InterPro" id="IPR024002">
    <property type="entry name" value="For/NO2_transpt_CS"/>
</dbReference>
<dbReference type="Proteomes" id="UP001235030">
    <property type="component" value="Chromosome"/>
</dbReference>
<feature type="transmembrane region" description="Helical" evidence="6">
    <location>
        <begin position="109"/>
        <end position="134"/>
    </location>
</feature>
<keyword evidence="8" id="KW-1185">Reference proteome</keyword>
<evidence type="ECO:0000256" key="4">
    <source>
        <dbReference type="ARBA" id="ARBA00023136"/>
    </source>
</evidence>
<dbReference type="EMBL" id="CP101637">
    <property type="protein sequence ID" value="WMT81045.1"/>
    <property type="molecule type" value="Genomic_DNA"/>
</dbReference>
<evidence type="ECO:0000256" key="1">
    <source>
        <dbReference type="ARBA" id="ARBA00004141"/>
    </source>
</evidence>
<evidence type="ECO:0000256" key="5">
    <source>
        <dbReference type="ARBA" id="ARBA00049660"/>
    </source>
</evidence>
<evidence type="ECO:0000313" key="8">
    <source>
        <dbReference type="Proteomes" id="UP001235030"/>
    </source>
</evidence>
<feature type="transmembrane region" description="Helical" evidence="6">
    <location>
        <begin position="27"/>
        <end position="48"/>
    </location>
</feature>
<reference evidence="7 8" key="1">
    <citation type="submission" date="2022-07" db="EMBL/GenBank/DDBJ databases">
        <title>Genome sequence of Terrisporobacter mayombei DSM6539.</title>
        <authorList>
            <person name="Boeer T."/>
            <person name="Bengelsdorf F.R."/>
            <person name="Daniel R."/>
            <person name="Poehlein A."/>
        </authorList>
    </citation>
    <scope>NUCLEOTIDE SEQUENCE [LARGE SCALE GENOMIC DNA]</scope>
    <source>
        <strain evidence="7 8">DSM 6539</strain>
    </source>
</reference>
<proteinExistence type="inferred from homology"/>
<protein>
    <submittedName>
        <fullName evidence="7">Nitrite transporter NirC</fullName>
    </submittedName>
</protein>
<dbReference type="RefSeq" id="WP_228103235.1">
    <property type="nucleotide sequence ID" value="NZ_CP101637.1"/>
</dbReference>
<evidence type="ECO:0000256" key="6">
    <source>
        <dbReference type="SAM" id="Phobius"/>
    </source>
</evidence>
<sequence>MERLGFTEMIFSAEKKVGFFKSVPLKFFVYSIMAGVFCGLGMILAYSAGGSLNFYESTKGLAKIVFGISFALSFTLIVYAGSELFTGNVGVISIGMYNKSVSAKDGIKLLILVYIGNFIGATLISLLIGAAGLLDNPMTAQYIVSNCAIKMNLPFSQSFFRGILCNMLVVLATWSTSKIKSEPARMLILIWCVYGFCTSGFEHSIANMALFVMGMISPYTTSEISVMGYINNIIPVTLGNIVGGALIIGTVYYFVGNFKKETYGNKKI</sequence>
<organism evidence="7 8">
    <name type="scientific">Terrisporobacter mayombei</name>
    <dbReference type="NCBI Taxonomy" id="1541"/>
    <lineage>
        <taxon>Bacteria</taxon>
        <taxon>Bacillati</taxon>
        <taxon>Bacillota</taxon>
        <taxon>Clostridia</taxon>
        <taxon>Peptostreptococcales</taxon>
        <taxon>Peptostreptococcaceae</taxon>
        <taxon>Terrisporobacter</taxon>
    </lineage>
</organism>
<dbReference type="PANTHER" id="PTHR30520">
    <property type="entry name" value="FORMATE TRANSPORTER-RELATED"/>
    <property type="match status" value="1"/>
</dbReference>
<evidence type="ECO:0000256" key="2">
    <source>
        <dbReference type="ARBA" id="ARBA00022692"/>
    </source>
</evidence>
<name>A0ABY9Q191_9FIRM</name>
<dbReference type="PANTHER" id="PTHR30520:SF8">
    <property type="entry name" value="NITRITE TRANSPORTER NIRC"/>
    <property type="match status" value="1"/>
</dbReference>
<dbReference type="Pfam" id="PF01226">
    <property type="entry name" value="Form_Nir_trans"/>
    <property type="match status" value="1"/>
</dbReference>
<accession>A0ABY9Q191</accession>
<feature type="transmembrane region" description="Helical" evidence="6">
    <location>
        <begin position="68"/>
        <end position="97"/>
    </location>
</feature>
<comment type="subcellular location">
    <subcellularLocation>
        <location evidence="1">Membrane</location>
        <topology evidence="1">Multi-pass membrane protein</topology>
    </subcellularLocation>
</comment>
<evidence type="ECO:0000313" key="7">
    <source>
        <dbReference type="EMBL" id="WMT81045.1"/>
    </source>
</evidence>
<dbReference type="InterPro" id="IPR023271">
    <property type="entry name" value="Aquaporin-like"/>
</dbReference>
<dbReference type="InterPro" id="IPR000292">
    <property type="entry name" value="For/NO2_transpt"/>
</dbReference>
<feature type="transmembrane region" description="Helical" evidence="6">
    <location>
        <begin position="186"/>
        <end position="213"/>
    </location>
</feature>